<accession>X1JUW5</accession>
<reference evidence="2" key="1">
    <citation type="journal article" date="2014" name="Front. Microbiol.">
        <title>High frequency of phylogenetically diverse reductive dehalogenase-homologous genes in deep subseafloor sedimentary metagenomes.</title>
        <authorList>
            <person name="Kawai M."/>
            <person name="Futagami T."/>
            <person name="Toyoda A."/>
            <person name="Takaki Y."/>
            <person name="Nishi S."/>
            <person name="Hori S."/>
            <person name="Arai W."/>
            <person name="Tsubouchi T."/>
            <person name="Morono Y."/>
            <person name="Uchiyama I."/>
            <person name="Ito T."/>
            <person name="Fujiyama A."/>
            <person name="Inagaki F."/>
            <person name="Takami H."/>
        </authorList>
    </citation>
    <scope>NUCLEOTIDE SEQUENCE</scope>
    <source>
        <strain evidence="2">Expedition CK06-06</strain>
    </source>
</reference>
<protein>
    <submittedName>
        <fullName evidence="2">Uncharacterized protein</fullName>
    </submittedName>
</protein>
<feature type="region of interest" description="Disordered" evidence="1">
    <location>
        <begin position="62"/>
        <end position="84"/>
    </location>
</feature>
<organism evidence="2">
    <name type="scientific">marine sediment metagenome</name>
    <dbReference type="NCBI Taxonomy" id="412755"/>
    <lineage>
        <taxon>unclassified sequences</taxon>
        <taxon>metagenomes</taxon>
        <taxon>ecological metagenomes</taxon>
    </lineage>
</organism>
<dbReference type="EMBL" id="BARU01046002">
    <property type="protein sequence ID" value="GAH98516.1"/>
    <property type="molecule type" value="Genomic_DNA"/>
</dbReference>
<name>X1JUW5_9ZZZZ</name>
<feature type="non-terminal residue" evidence="2">
    <location>
        <position position="136"/>
    </location>
</feature>
<evidence type="ECO:0000313" key="2">
    <source>
        <dbReference type="EMBL" id="GAH98516.1"/>
    </source>
</evidence>
<sequence length="136" mass="15514">RGEGGAEDRLAAASELQKRLIAIIKGEPPFDIFVRWKPIKNQSIGWEPDINDGVRINIRPFMAPDMPDGSRKGADIPGGRKGAGILRWKPNIKWNKDRGKEPSRPKKQYPWFWKDGEFTGDRVNDIHLANEEKRQA</sequence>
<feature type="non-terminal residue" evidence="2">
    <location>
        <position position="1"/>
    </location>
</feature>
<dbReference type="AlphaFoldDB" id="X1JUW5"/>
<evidence type="ECO:0000256" key="1">
    <source>
        <dbReference type="SAM" id="MobiDB-lite"/>
    </source>
</evidence>
<gene>
    <name evidence="2" type="ORF">S03H2_69577</name>
</gene>
<proteinExistence type="predicted"/>
<comment type="caution">
    <text evidence="2">The sequence shown here is derived from an EMBL/GenBank/DDBJ whole genome shotgun (WGS) entry which is preliminary data.</text>
</comment>